<evidence type="ECO:0000256" key="2">
    <source>
        <dbReference type="ARBA" id="ARBA00023015"/>
    </source>
</evidence>
<proteinExistence type="inferred from homology"/>
<comment type="caution">
    <text evidence="5">The sequence shown here is derived from an EMBL/GenBank/DDBJ whole genome shotgun (WGS) entry which is preliminary data.</text>
</comment>
<dbReference type="PIRSF" id="PIRSF019455">
    <property type="entry name" value="CopR_AtkY"/>
    <property type="match status" value="1"/>
</dbReference>
<sequence>MTKATRLTDQQFQVFQAVNKLGKASARQVQLELDHLALAHTTVATLLSRLEKKGLFSSEVSGRERVYQTLIEESSIRRSMVESLITTVFKGDSKALIAHLVSEGEIDPAELKELRKLAQKEPSDG</sequence>
<dbReference type="InterPro" id="IPR005650">
    <property type="entry name" value="BlaI_family"/>
</dbReference>
<keyword evidence="4" id="KW-0804">Transcription</keyword>
<evidence type="ECO:0000313" key="6">
    <source>
        <dbReference type="Proteomes" id="UP000218767"/>
    </source>
</evidence>
<gene>
    <name evidence="5" type="ORF">COB20_13915</name>
</gene>
<name>A0A2A4WX06_9GAMM</name>
<dbReference type="AlphaFoldDB" id="A0A2A4WX06"/>
<dbReference type="SUPFAM" id="SSF46785">
    <property type="entry name" value="Winged helix' DNA-binding domain"/>
    <property type="match status" value="1"/>
</dbReference>
<evidence type="ECO:0000313" key="5">
    <source>
        <dbReference type="EMBL" id="PCI74972.1"/>
    </source>
</evidence>
<protein>
    <submittedName>
        <fullName evidence="5">BlaI family transcriptional regulator</fullName>
    </submittedName>
</protein>
<reference evidence="6" key="1">
    <citation type="submission" date="2017-08" db="EMBL/GenBank/DDBJ databases">
        <title>A dynamic microbial community with high functional redundancy inhabits the cold, oxic subseafloor aquifer.</title>
        <authorList>
            <person name="Tully B.J."/>
            <person name="Wheat C.G."/>
            <person name="Glazer B.T."/>
            <person name="Huber J.A."/>
        </authorList>
    </citation>
    <scope>NUCLEOTIDE SEQUENCE [LARGE SCALE GENOMIC DNA]</scope>
</reference>
<dbReference type="Gene3D" id="1.10.10.10">
    <property type="entry name" value="Winged helix-like DNA-binding domain superfamily/Winged helix DNA-binding domain"/>
    <property type="match status" value="1"/>
</dbReference>
<evidence type="ECO:0000256" key="1">
    <source>
        <dbReference type="ARBA" id="ARBA00011046"/>
    </source>
</evidence>
<keyword evidence="3" id="KW-0238">DNA-binding</keyword>
<dbReference type="InterPro" id="IPR036388">
    <property type="entry name" value="WH-like_DNA-bd_sf"/>
</dbReference>
<comment type="similarity">
    <text evidence="1">Belongs to the BlaI transcriptional regulatory family.</text>
</comment>
<evidence type="ECO:0000256" key="4">
    <source>
        <dbReference type="ARBA" id="ARBA00023163"/>
    </source>
</evidence>
<dbReference type="GO" id="GO:0045892">
    <property type="term" value="P:negative regulation of DNA-templated transcription"/>
    <property type="evidence" value="ECO:0007669"/>
    <property type="project" value="InterPro"/>
</dbReference>
<dbReference type="Gene3D" id="1.10.4040.10">
    <property type="entry name" value="Penicillinase repressor domain"/>
    <property type="match status" value="1"/>
</dbReference>
<keyword evidence="2" id="KW-0805">Transcription regulation</keyword>
<organism evidence="5 6">
    <name type="scientific">SAR86 cluster bacterium</name>
    <dbReference type="NCBI Taxonomy" id="2030880"/>
    <lineage>
        <taxon>Bacteria</taxon>
        <taxon>Pseudomonadati</taxon>
        <taxon>Pseudomonadota</taxon>
        <taxon>Gammaproteobacteria</taxon>
        <taxon>SAR86 cluster</taxon>
    </lineage>
</organism>
<dbReference type="Proteomes" id="UP000218767">
    <property type="component" value="Unassembled WGS sequence"/>
</dbReference>
<dbReference type="GO" id="GO:0003677">
    <property type="term" value="F:DNA binding"/>
    <property type="evidence" value="ECO:0007669"/>
    <property type="project" value="UniProtKB-KW"/>
</dbReference>
<dbReference type="InterPro" id="IPR036390">
    <property type="entry name" value="WH_DNA-bd_sf"/>
</dbReference>
<evidence type="ECO:0000256" key="3">
    <source>
        <dbReference type="ARBA" id="ARBA00023125"/>
    </source>
</evidence>
<accession>A0A2A4WX06</accession>
<dbReference type="Pfam" id="PF03965">
    <property type="entry name" value="Penicillinase_R"/>
    <property type="match status" value="1"/>
</dbReference>
<dbReference type="EMBL" id="NVUL01000086">
    <property type="protein sequence ID" value="PCI74972.1"/>
    <property type="molecule type" value="Genomic_DNA"/>
</dbReference>